<dbReference type="EMBL" id="JAUTIX010000009">
    <property type="protein sequence ID" value="MDP0400388.1"/>
    <property type="molecule type" value="Genomic_DNA"/>
</dbReference>
<reference evidence="1" key="1">
    <citation type="submission" date="2023-08" db="EMBL/GenBank/DDBJ databases">
        <title>The draft genome of Tsukamurella strandjordii strain 050030.</title>
        <authorList>
            <person name="Zhao F."/>
            <person name="Feng Y."/>
            <person name="Zong Z."/>
        </authorList>
    </citation>
    <scope>NUCLEOTIDE SEQUENCE</scope>
    <source>
        <strain evidence="1">050030</strain>
    </source>
</reference>
<keyword evidence="2" id="KW-1185">Reference proteome</keyword>
<protein>
    <recommendedName>
        <fullName evidence="3">Bacteriophage protein</fullName>
    </recommendedName>
</protein>
<comment type="caution">
    <text evidence="1">The sequence shown here is derived from an EMBL/GenBank/DDBJ whole genome shotgun (WGS) entry which is preliminary data.</text>
</comment>
<evidence type="ECO:0008006" key="3">
    <source>
        <dbReference type="Google" id="ProtNLM"/>
    </source>
</evidence>
<evidence type="ECO:0000313" key="1">
    <source>
        <dbReference type="EMBL" id="MDP0400388.1"/>
    </source>
</evidence>
<evidence type="ECO:0000313" key="2">
    <source>
        <dbReference type="Proteomes" id="UP001178281"/>
    </source>
</evidence>
<accession>A0AA90SNP1</accession>
<dbReference type="AlphaFoldDB" id="A0AA90SNP1"/>
<sequence length="400" mass="43596">MTTTRPADTRPWNSRPWRSRPNRDELFAFGGDAATGYSTAGDVLVHQTADGVDLSSLWSDAQAAMALWNQKRSALASLISYSTVNVGDAIPQSLGGDHFEIASEFGEPTGLRAEPNALLLGYTYEDYDIASRFTWKFLRDANAEQVRSVINRVMEADNRQTTGAILRRLFSPEQGANEFGTPVYGLYNGTDGMVPPEYAGQVFPPENSHYLVSQNAALDPGDLKDAIEQVRSKGFGVDGNSRLIILANPQDGEIIQTFRAGVVTNGIESKYDFIPSSSAPAYLTSENVVGQIAPAEFGGLEVSGSYGPAWLIESHYLPVGYVAVVATGGPNSSVNPVAFRQHSNPNYQGLRMIPGRDQRYPLQDSFFARGYGTGVRYRGAACIVQVKVSGPYTEPEWSWR</sequence>
<dbReference type="Proteomes" id="UP001178281">
    <property type="component" value="Unassembled WGS sequence"/>
</dbReference>
<proteinExistence type="predicted"/>
<name>A0AA90SNP1_9ACTN</name>
<gene>
    <name evidence="1" type="ORF">Q7X28_20920</name>
</gene>
<organism evidence="1 2">
    <name type="scientific">Tsukamurella strandjordii</name>
    <dbReference type="NCBI Taxonomy" id="147577"/>
    <lineage>
        <taxon>Bacteria</taxon>
        <taxon>Bacillati</taxon>
        <taxon>Actinomycetota</taxon>
        <taxon>Actinomycetes</taxon>
        <taxon>Mycobacteriales</taxon>
        <taxon>Tsukamurellaceae</taxon>
        <taxon>Tsukamurella</taxon>
    </lineage>
</organism>